<comment type="similarity">
    <text evidence="2">Belongs to the snRNP Sm proteins family.</text>
</comment>
<dbReference type="Proteomes" id="UP000828251">
    <property type="component" value="Unassembled WGS sequence"/>
</dbReference>
<keyword evidence="7" id="KW-0539">Nucleus</keyword>
<evidence type="ECO:0000259" key="9">
    <source>
        <dbReference type="PROSITE" id="PS52002"/>
    </source>
</evidence>
<organism evidence="10 11">
    <name type="scientific">Gossypium stocksii</name>
    <dbReference type="NCBI Taxonomy" id="47602"/>
    <lineage>
        <taxon>Eukaryota</taxon>
        <taxon>Viridiplantae</taxon>
        <taxon>Streptophyta</taxon>
        <taxon>Embryophyta</taxon>
        <taxon>Tracheophyta</taxon>
        <taxon>Spermatophyta</taxon>
        <taxon>Magnoliopsida</taxon>
        <taxon>eudicotyledons</taxon>
        <taxon>Gunneridae</taxon>
        <taxon>Pentapetalae</taxon>
        <taxon>rosids</taxon>
        <taxon>malvids</taxon>
        <taxon>Malvales</taxon>
        <taxon>Malvaceae</taxon>
        <taxon>Malvoideae</taxon>
        <taxon>Gossypium</taxon>
    </lineage>
</organism>
<dbReference type="SMART" id="SM00651">
    <property type="entry name" value="Sm"/>
    <property type="match status" value="1"/>
</dbReference>
<keyword evidence="5" id="KW-0694">RNA-binding</keyword>
<dbReference type="InterPro" id="IPR044641">
    <property type="entry name" value="Lsm7/SmG-like"/>
</dbReference>
<evidence type="ECO:0000256" key="7">
    <source>
        <dbReference type="ARBA" id="ARBA00023242"/>
    </source>
</evidence>
<sequence>MGLVISVNWSATCDQLLRKVPKRFRGSRSEMKWLVDNFKHIEAFTSDVENEQFVRVFILRLIRVLLMPDKPPNLFFGFFDFWVKCGKSCFPKGYRNLNTQSGRKETVLDLAKFVDKGVQVKLTGGRQVTGTLKGYDQLLNLVLDEAVEFLRDQDDPLKTTDQSRRLGLIVCRGTAVMLVSPTDGTDEIANPFIQPDGA</sequence>
<dbReference type="CDD" id="cd01729">
    <property type="entry name" value="LSm7"/>
    <property type="match status" value="1"/>
</dbReference>
<dbReference type="GO" id="GO:0097526">
    <property type="term" value="C:spliceosomal tri-snRNP complex"/>
    <property type="evidence" value="ECO:0007669"/>
    <property type="project" value="TreeGrafter"/>
</dbReference>
<proteinExistence type="inferred from homology"/>
<evidence type="ECO:0000256" key="4">
    <source>
        <dbReference type="ARBA" id="ARBA00022728"/>
    </source>
</evidence>
<feature type="domain" description="Sm" evidence="9">
    <location>
        <begin position="105"/>
        <end position="185"/>
    </location>
</feature>
<dbReference type="PROSITE" id="PS52002">
    <property type="entry name" value="SM"/>
    <property type="match status" value="1"/>
</dbReference>
<comment type="caution">
    <text evidence="10">The sequence shown here is derived from an EMBL/GenBank/DDBJ whole genome shotgun (WGS) entry which is preliminary data.</text>
</comment>
<dbReference type="InterPro" id="IPR001163">
    <property type="entry name" value="Sm_dom_euk/arc"/>
</dbReference>
<accession>A0A9D3W5H6</accession>
<dbReference type="AlphaFoldDB" id="A0A9D3W5H6"/>
<dbReference type="InterPro" id="IPR047575">
    <property type="entry name" value="Sm"/>
</dbReference>
<dbReference type="GO" id="GO:1990726">
    <property type="term" value="C:Lsm1-7-Pat1 complex"/>
    <property type="evidence" value="ECO:0007669"/>
    <property type="project" value="TreeGrafter"/>
</dbReference>
<keyword evidence="11" id="KW-1185">Reference proteome</keyword>
<evidence type="ECO:0000256" key="1">
    <source>
        <dbReference type="ARBA" id="ARBA00004123"/>
    </source>
</evidence>
<dbReference type="PANTHER" id="PTHR10553">
    <property type="entry name" value="SMALL NUCLEAR RIBONUCLEOPROTEIN"/>
    <property type="match status" value="1"/>
</dbReference>
<dbReference type="GO" id="GO:0071004">
    <property type="term" value="C:U2-type prespliceosome"/>
    <property type="evidence" value="ECO:0007669"/>
    <property type="project" value="TreeGrafter"/>
</dbReference>
<dbReference type="OrthoDB" id="2146at2759"/>
<evidence type="ECO:0000256" key="8">
    <source>
        <dbReference type="ARBA" id="ARBA00023274"/>
    </source>
</evidence>
<dbReference type="GO" id="GO:0005689">
    <property type="term" value="C:U12-type spliceosomal complex"/>
    <property type="evidence" value="ECO:0007669"/>
    <property type="project" value="TreeGrafter"/>
</dbReference>
<evidence type="ECO:0000256" key="3">
    <source>
        <dbReference type="ARBA" id="ARBA00022664"/>
    </source>
</evidence>
<evidence type="ECO:0000313" key="11">
    <source>
        <dbReference type="Proteomes" id="UP000828251"/>
    </source>
</evidence>
<dbReference type="GO" id="GO:0000398">
    <property type="term" value="P:mRNA splicing, via spliceosome"/>
    <property type="evidence" value="ECO:0007669"/>
    <property type="project" value="InterPro"/>
</dbReference>
<dbReference type="GO" id="GO:0071013">
    <property type="term" value="C:catalytic step 2 spliceosome"/>
    <property type="evidence" value="ECO:0007669"/>
    <property type="project" value="TreeGrafter"/>
</dbReference>
<dbReference type="FunFam" id="2.30.30.100:FF:000034">
    <property type="entry name" value="sm-like protein LSM7"/>
    <property type="match status" value="1"/>
</dbReference>
<dbReference type="InterPro" id="IPR010920">
    <property type="entry name" value="LSM_dom_sf"/>
</dbReference>
<dbReference type="Gene3D" id="2.30.30.100">
    <property type="match status" value="1"/>
</dbReference>
<dbReference type="PANTHER" id="PTHR10553:SF5">
    <property type="entry name" value="U6 SNRNA-ASSOCIATED SM-LIKE PROTEIN LSM7"/>
    <property type="match status" value="1"/>
</dbReference>
<dbReference type="GO" id="GO:0003723">
    <property type="term" value="F:RNA binding"/>
    <property type="evidence" value="ECO:0007669"/>
    <property type="project" value="UniProtKB-KW"/>
</dbReference>
<dbReference type="EMBL" id="JAIQCV010000004">
    <property type="protein sequence ID" value="KAH1108692.1"/>
    <property type="molecule type" value="Genomic_DNA"/>
</dbReference>
<dbReference type="Pfam" id="PF01423">
    <property type="entry name" value="LSM"/>
    <property type="match status" value="1"/>
</dbReference>
<dbReference type="SUPFAM" id="SSF50182">
    <property type="entry name" value="Sm-like ribonucleoproteins"/>
    <property type="match status" value="1"/>
</dbReference>
<protein>
    <recommendedName>
        <fullName evidence="9">Sm domain-containing protein</fullName>
    </recommendedName>
</protein>
<dbReference type="GO" id="GO:0005688">
    <property type="term" value="C:U6 snRNP"/>
    <property type="evidence" value="ECO:0007669"/>
    <property type="project" value="TreeGrafter"/>
</dbReference>
<evidence type="ECO:0000256" key="5">
    <source>
        <dbReference type="ARBA" id="ARBA00022884"/>
    </source>
</evidence>
<gene>
    <name evidence="10" type="ORF">J1N35_012460</name>
</gene>
<keyword evidence="4" id="KW-0747">Spliceosome</keyword>
<evidence type="ECO:0000313" key="10">
    <source>
        <dbReference type="EMBL" id="KAH1108692.1"/>
    </source>
</evidence>
<evidence type="ECO:0000256" key="2">
    <source>
        <dbReference type="ARBA" id="ARBA00006850"/>
    </source>
</evidence>
<dbReference type="GO" id="GO:0000956">
    <property type="term" value="P:nuclear-transcribed mRNA catabolic process"/>
    <property type="evidence" value="ECO:0007669"/>
    <property type="project" value="InterPro"/>
</dbReference>
<comment type="subcellular location">
    <subcellularLocation>
        <location evidence="1">Nucleus</location>
    </subcellularLocation>
</comment>
<dbReference type="InterPro" id="IPR017132">
    <property type="entry name" value="Lsm7"/>
</dbReference>
<keyword evidence="6" id="KW-0508">mRNA splicing</keyword>
<name>A0A9D3W5H6_9ROSI</name>
<reference evidence="10 11" key="1">
    <citation type="journal article" date="2021" name="Plant Biotechnol. J.">
        <title>Multi-omics assisted identification of the key and species-specific regulatory components of drought-tolerant mechanisms in Gossypium stocksii.</title>
        <authorList>
            <person name="Yu D."/>
            <person name="Ke L."/>
            <person name="Zhang D."/>
            <person name="Wu Y."/>
            <person name="Sun Y."/>
            <person name="Mei J."/>
            <person name="Sun J."/>
            <person name="Sun Y."/>
        </authorList>
    </citation>
    <scope>NUCLEOTIDE SEQUENCE [LARGE SCALE GENOMIC DNA]</scope>
    <source>
        <strain evidence="11">cv. E1</strain>
        <tissue evidence="10">Leaf</tissue>
    </source>
</reference>
<keyword evidence="3" id="KW-0507">mRNA processing</keyword>
<keyword evidence="8" id="KW-0687">Ribonucleoprotein</keyword>
<evidence type="ECO:0000256" key="6">
    <source>
        <dbReference type="ARBA" id="ARBA00023187"/>
    </source>
</evidence>